<protein>
    <submittedName>
        <fullName evidence="1">Uncharacterized protein</fullName>
    </submittedName>
</protein>
<gene>
    <name evidence="1" type="ORF">RO3G_16182</name>
</gene>
<name>I1CSP1_RHIO9</name>
<dbReference type="RefSeq" id="XP_067526867.1">
    <property type="nucleotide sequence ID" value="XM_067670766.1"/>
</dbReference>
<dbReference type="InParanoid" id="I1CSP1"/>
<evidence type="ECO:0000313" key="2">
    <source>
        <dbReference type="Proteomes" id="UP000009138"/>
    </source>
</evidence>
<reference evidence="1 2" key="1">
    <citation type="journal article" date="2009" name="PLoS Genet.">
        <title>Genomic analysis of the basal lineage fungus Rhizopus oryzae reveals a whole-genome duplication.</title>
        <authorList>
            <person name="Ma L.-J."/>
            <person name="Ibrahim A.S."/>
            <person name="Skory C."/>
            <person name="Grabherr M.G."/>
            <person name="Burger G."/>
            <person name="Butler M."/>
            <person name="Elias M."/>
            <person name="Idnurm A."/>
            <person name="Lang B.F."/>
            <person name="Sone T."/>
            <person name="Abe A."/>
            <person name="Calvo S.E."/>
            <person name="Corrochano L.M."/>
            <person name="Engels R."/>
            <person name="Fu J."/>
            <person name="Hansberg W."/>
            <person name="Kim J.-M."/>
            <person name="Kodira C.D."/>
            <person name="Koehrsen M.J."/>
            <person name="Liu B."/>
            <person name="Miranda-Saavedra D."/>
            <person name="O'Leary S."/>
            <person name="Ortiz-Castellanos L."/>
            <person name="Poulter R."/>
            <person name="Rodriguez-Romero J."/>
            <person name="Ruiz-Herrera J."/>
            <person name="Shen Y.-Q."/>
            <person name="Zeng Q."/>
            <person name="Galagan J."/>
            <person name="Birren B.W."/>
            <person name="Cuomo C.A."/>
            <person name="Wickes B.L."/>
        </authorList>
    </citation>
    <scope>NUCLEOTIDE SEQUENCE [LARGE SCALE GENOMIC DNA]</scope>
    <source>
        <strain evidence="2">RA 99-880 / ATCC MYA-4621 / FGSC 9543 / NRRL 43880</strain>
    </source>
</reference>
<dbReference type="VEuPathDB" id="FungiDB:RO3G_16182"/>
<dbReference type="EMBL" id="CH476750">
    <property type="protein sequence ID" value="EIE91471.1"/>
    <property type="molecule type" value="Genomic_DNA"/>
</dbReference>
<dbReference type="GeneID" id="93623147"/>
<dbReference type="Proteomes" id="UP000009138">
    <property type="component" value="Unassembled WGS sequence"/>
</dbReference>
<sequence length="105" mass="11672">MVNNLGNAVLCASLHPMIMAYCERNITLAGHVLMVGVMDTTGSHGMATVIQIALADDFGRGDANKLNNNTISVYLNTKRYLNKQSNTKMIKSYIFIILIQLRHLF</sequence>
<proteinExistence type="predicted"/>
<accession>I1CSP1</accession>
<evidence type="ECO:0000313" key="1">
    <source>
        <dbReference type="EMBL" id="EIE91471.1"/>
    </source>
</evidence>
<organism evidence="1 2">
    <name type="scientific">Rhizopus delemar (strain RA 99-880 / ATCC MYA-4621 / FGSC 9543 / NRRL 43880)</name>
    <name type="common">Mucormycosis agent</name>
    <name type="synonym">Rhizopus arrhizus var. delemar</name>
    <dbReference type="NCBI Taxonomy" id="246409"/>
    <lineage>
        <taxon>Eukaryota</taxon>
        <taxon>Fungi</taxon>
        <taxon>Fungi incertae sedis</taxon>
        <taxon>Mucoromycota</taxon>
        <taxon>Mucoromycotina</taxon>
        <taxon>Mucoromycetes</taxon>
        <taxon>Mucorales</taxon>
        <taxon>Mucorineae</taxon>
        <taxon>Rhizopodaceae</taxon>
        <taxon>Rhizopus</taxon>
    </lineage>
</organism>
<dbReference type="AlphaFoldDB" id="I1CSP1"/>
<keyword evidence="2" id="KW-1185">Reference proteome</keyword>